<organism evidence="1 2">
    <name type="scientific">Stachybotrys elegans</name>
    <dbReference type="NCBI Taxonomy" id="80388"/>
    <lineage>
        <taxon>Eukaryota</taxon>
        <taxon>Fungi</taxon>
        <taxon>Dikarya</taxon>
        <taxon>Ascomycota</taxon>
        <taxon>Pezizomycotina</taxon>
        <taxon>Sordariomycetes</taxon>
        <taxon>Hypocreomycetidae</taxon>
        <taxon>Hypocreales</taxon>
        <taxon>Stachybotryaceae</taxon>
        <taxon>Stachybotrys</taxon>
    </lineage>
</organism>
<evidence type="ECO:0000313" key="1">
    <source>
        <dbReference type="EMBL" id="KAH7321288.1"/>
    </source>
</evidence>
<dbReference type="EMBL" id="JAGPNK010000005">
    <property type="protein sequence ID" value="KAH7321288.1"/>
    <property type="molecule type" value="Genomic_DNA"/>
</dbReference>
<protein>
    <submittedName>
        <fullName evidence="1">Uncharacterized protein</fullName>
    </submittedName>
</protein>
<dbReference type="Proteomes" id="UP000813444">
    <property type="component" value="Unassembled WGS sequence"/>
</dbReference>
<reference evidence="1" key="1">
    <citation type="journal article" date="2021" name="Nat. Commun.">
        <title>Genetic determinants of endophytism in the Arabidopsis root mycobiome.</title>
        <authorList>
            <person name="Mesny F."/>
            <person name="Miyauchi S."/>
            <person name="Thiergart T."/>
            <person name="Pickel B."/>
            <person name="Atanasova L."/>
            <person name="Karlsson M."/>
            <person name="Huettel B."/>
            <person name="Barry K.W."/>
            <person name="Haridas S."/>
            <person name="Chen C."/>
            <person name="Bauer D."/>
            <person name="Andreopoulos W."/>
            <person name="Pangilinan J."/>
            <person name="LaButti K."/>
            <person name="Riley R."/>
            <person name="Lipzen A."/>
            <person name="Clum A."/>
            <person name="Drula E."/>
            <person name="Henrissat B."/>
            <person name="Kohler A."/>
            <person name="Grigoriev I.V."/>
            <person name="Martin F.M."/>
            <person name="Hacquard S."/>
        </authorList>
    </citation>
    <scope>NUCLEOTIDE SEQUENCE</scope>
    <source>
        <strain evidence="1">MPI-CAGE-CH-0235</strain>
    </source>
</reference>
<gene>
    <name evidence="1" type="ORF">B0I35DRAFT_211254</name>
</gene>
<name>A0A8K0SV56_9HYPO</name>
<sequence>MLGFLVMLAGVRATRPRSGRASCPPSPLLWFTCLSGNHTMSARSRGHGNLVKVLLVLVGVLAPVDGSELKHLEAAGAANAGGAALHRTSGSGHITAGSAAGGSLRVGGRSGRSQRQEGVELSLGLAGRHVEGVWRFVGLKSSDRQVGCFDMLRWSGCERCFVDGMREVRFLVMSEEEDGLFYAFWDKGRQTRRLGCGPRARHFLSRPPDCIRRMCRGVVVCASACVRVCVCVCVILHMRVPPPHITD</sequence>
<accession>A0A8K0SV56</accession>
<keyword evidence="2" id="KW-1185">Reference proteome</keyword>
<dbReference type="AlphaFoldDB" id="A0A8K0SV56"/>
<proteinExistence type="predicted"/>
<evidence type="ECO:0000313" key="2">
    <source>
        <dbReference type="Proteomes" id="UP000813444"/>
    </source>
</evidence>
<comment type="caution">
    <text evidence="1">The sequence shown here is derived from an EMBL/GenBank/DDBJ whole genome shotgun (WGS) entry which is preliminary data.</text>
</comment>